<gene>
    <name evidence="3" type="ORF">ENSA5_22720</name>
</gene>
<dbReference type="RefSeq" id="WP_219906770.1">
    <property type="nucleotide sequence ID" value="NZ_PVNK01000118.1"/>
</dbReference>
<dbReference type="Pfam" id="PF01370">
    <property type="entry name" value="Epimerase"/>
    <property type="match status" value="1"/>
</dbReference>
<sequence length="332" mass="35768">MSPTRVLVTGGAGFIGSHLAERLLADGHEVVVIDDESTGRRENVPAGAEYIRGDVALASELAPAFERFGPIDAVCHVAGRASLIRSFSDPVGDLRTNTLGTLRVIGQCLRHRVGRLLYASSMTVYAGAESVGPSEDTSCAPISYYGVTKYAGERYVHATAARRDLEVPLNVTTFRMYSVYGPRQALDNPYQGVLGIFLGNLVRGEPMRIFGDGLQTRDFIYVADVVDAWARALANSVTYGQIYNLGSGRERTILDLAEQALAAMDQLSGGAGLASGRIVHELARPGEQRRVEARIDKLRAALGWEPATAFERGLAQTIAWVQATQDPGVDES</sequence>
<dbReference type="InterPro" id="IPR036291">
    <property type="entry name" value="NAD(P)-bd_dom_sf"/>
</dbReference>
<dbReference type="EMBL" id="PVNK01000118">
    <property type="protein sequence ID" value="PRQ02454.1"/>
    <property type="molecule type" value="Genomic_DNA"/>
</dbReference>
<dbReference type="Proteomes" id="UP000237968">
    <property type="component" value="Unassembled WGS sequence"/>
</dbReference>
<evidence type="ECO:0000259" key="2">
    <source>
        <dbReference type="Pfam" id="PF01370"/>
    </source>
</evidence>
<feature type="domain" description="NAD-dependent epimerase/dehydratase" evidence="2">
    <location>
        <begin position="6"/>
        <end position="246"/>
    </location>
</feature>
<reference evidence="3 4" key="1">
    <citation type="submission" date="2018-03" db="EMBL/GenBank/DDBJ databases">
        <title>Draft Genome Sequences of the Obligatory Marine Myxobacteria Enhygromyxa salina SWB005.</title>
        <authorList>
            <person name="Poehlein A."/>
            <person name="Moghaddam J.A."/>
            <person name="Harms H."/>
            <person name="Alanjari M."/>
            <person name="Koenig G.M."/>
            <person name="Daniel R."/>
            <person name="Schaeberle T.F."/>
        </authorList>
    </citation>
    <scope>NUCLEOTIDE SEQUENCE [LARGE SCALE GENOMIC DNA]</scope>
    <source>
        <strain evidence="3 4">SWB005</strain>
    </source>
</reference>
<organism evidence="3 4">
    <name type="scientific">Enhygromyxa salina</name>
    <dbReference type="NCBI Taxonomy" id="215803"/>
    <lineage>
        <taxon>Bacteria</taxon>
        <taxon>Pseudomonadati</taxon>
        <taxon>Myxococcota</taxon>
        <taxon>Polyangia</taxon>
        <taxon>Nannocystales</taxon>
        <taxon>Nannocystaceae</taxon>
        <taxon>Enhygromyxa</taxon>
    </lineage>
</organism>
<comment type="caution">
    <text evidence="3">The sequence shown here is derived from an EMBL/GenBank/DDBJ whole genome shotgun (WGS) entry which is preliminary data.</text>
</comment>
<name>A0A2S9YBG9_9BACT</name>
<dbReference type="InterPro" id="IPR001509">
    <property type="entry name" value="Epimerase_deHydtase"/>
</dbReference>
<dbReference type="GO" id="GO:0003978">
    <property type="term" value="F:UDP-glucose 4-epimerase activity"/>
    <property type="evidence" value="ECO:0007669"/>
    <property type="project" value="UniProtKB-EC"/>
</dbReference>
<dbReference type="PANTHER" id="PTHR43000">
    <property type="entry name" value="DTDP-D-GLUCOSE 4,6-DEHYDRATASE-RELATED"/>
    <property type="match status" value="1"/>
</dbReference>
<keyword evidence="4" id="KW-1185">Reference proteome</keyword>
<protein>
    <submittedName>
        <fullName evidence="3">UDP-glucose 4-epimerase</fullName>
        <ecNumber evidence="3">5.1.3.2</ecNumber>
    </submittedName>
</protein>
<evidence type="ECO:0000256" key="1">
    <source>
        <dbReference type="ARBA" id="ARBA00007637"/>
    </source>
</evidence>
<dbReference type="AlphaFoldDB" id="A0A2S9YBG9"/>
<proteinExistence type="inferred from homology"/>
<dbReference type="Gene3D" id="3.40.50.720">
    <property type="entry name" value="NAD(P)-binding Rossmann-like Domain"/>
    <property type="match status" value="1"/>
</dbReference>
<dbReference type="EC" id="5.1.3.2" evidence="3"/>
<dbReference type="SUPFAM" id="SSF51735">
    <property type="entry name" value="NAD(P)-binding Rossmann-fold domains"/>
    <property type="match status" value="1"/>
</dbReference>
<evidence type="ECO:0000313" key="3">
    <source>
        <dbReference type="EMBL" id="PRQ02454.1"/>
    </source>
</evidence>
<keyword evidence="3" id="KW-0413">Isomerase</keyword>
<evidence type="ECO:0000313" key="4">
    <source>
        <dbReference type="Proteomes" id="UP000237968"/>
    </source>
</evidence>
<accession>A0A2S9YBG9</accession>
<comment type="similarity">
    <text evidence="1">Belongs to the NAD(P)-dependent epimerase/dehydratase family.</text>
</comment>